<name>U2HWH2_9SPHI</name>
<dbReference type="STRING" id="1346330.M472_14035"/>
<dbReference type="GO" id="GO:0016989">
    <property type="term" value="F:sigma factor antagonist activity"/>
    <property type="evidence" value="ECO:0007669"/>
    <property type="project" value="TreeGrafter"/>
</dbReference>
<feature type="domain" description="Protein FecR C-terminal" evidence="3">
    <location>
        <begin position="301"/>
        <end position="368"/>
    </location>
</feature>
<gene>
    <name evidence="4" type="ORF">M472_14035</name>
</gene>
<sequence length="370" mass="41922">MKAEEKYYRKLVEGYLNKTLTKRELTIFFDLLSKGVLDFYLEEDMVANVPESVAIIKPKRRLRSWYSLAASVLLLIGLGLGFFYMKSTPVETGQSTAREVRPGGNQAILTLSNGEQVILDDLEQAEEIHERNVSIVNNKSGSIQYDLSKINIEGVEKAQLAKKFNTIETPRGGTYQIILPDGSKVWLNSLSKIKFPLVFSDTQRIVEMDGEAFFDIAENRKQPFIVKSRNQEIEVLGTSFNVNSYNDEPFIRTTLLTGRIQLSSPYTSLQLTPGQEILNNNGELKVQSADVEQAIAWKDGYFRFDKADVSSLMRQISRWYNVNVKFIGRVSEERFVGKIKRSGSLDELLKIFKDGGMDVSLTGRTITVRN</sequence>
<keyword evidence="5" id="KW-1185">Reference proteome</keyword>
<dbReference type="PANTHER" id="PTHR30273">
    <property type="entry name" value="PERIPLASMIC SIGNAL SENSOR AND SIGMA FACTOR ACTIVATOR FECR-RELATED"/>
    <property type="match status" value="1"/>
</dbReference>
<dbReference type="OrthoDB" id="1099963at2"/>
<dbReference type="Pfam" id="PF16344">
    <property type="entry name" value="FecR_C"/>
    <property type="match status" value="1"/>
</dbReference>
<dbReference type="RefSeq" id="WP_021069706.1">
    <property type="nucleotide sequence ID" value="NZ_ATDL01000012.1"/>
</dbReference>
<evidence type="ECO:0000256" key="1">
    <source>
        <dbReference type="SAM" id="Phobius"/>
    </source>
</evidence>
<dbReference type="AlphaFoldDB" id="U2HWH2"/>
<feature type="domain" description="FecR protein" evidence="2">
    <location>
        <begin position="166"/>
        <end position="260"/>
    </location>
</feature>
<dbReference type="Proteomes" id="UP000016584">
    <property type="component" value="Unassembled WGS sequence"/>
</dbReference>
<feature type="transmembrane region" description="Helical" evidence="1">
    <location>
        <begin position="65"/>
        <end position="85"/>
    </location>
</feature>
<evidence type="ECO:0008006" key="6">
    <source>
        <dbReference type="Google" id="ProtNLM"/>
    </source>
</evidence>
<organism evidence="4 5">
    <name type="scientific">Sphingobacterium paucimobilis HER1398</name>
    <dbReference type="NCBI Taxonomy" id="1346330"/>
    <lineage>
        <taxon>Bacteria</taxon>
        <taxon>Pseudomonadati</taxon>
        <taxon>Bacteroidota</taxon>
        <taxon>Sphingobacteriia</taxon>
        <taxon>Sphingobacteriales</taxon>
        <taxon>Sphingobacteriaceae</taxon>
        <taxon>Sphingobacterium</taxon>
    </lineage>
</organism>
<dbReference type="InterPro" id="IPR032508">
    <property type="entry name" value="FecR_C"/>
</dbReference>
<dbReference type="InterPro" id="IPR006860">
    <property type="entry name" value="FecR"/>
</dbReference>
<dbReference type="InterPro" id="IPR012373">
    <property type="entry name" value="Ferrdict_sens_TM"/>
</dbReference>
<accession>U2HWH2</accession>
<dbReference type="eggNOG" id="COG3712">
    <property type="taxonomic scope" value="Bacteria"/>
</dbReference>
<reference evidence="4 5" key="1">
    <citation type="journal article" date="2013" name="Genome Announc.">
        <title>The Draft Genome Sequence of Sphingomonas paucimobilis Strain HER1398 (Proteobacteria), Host to the Giant PAU Phage, Indicates That It Is a Member of the Genus Sphingobacterium (Bacteroidetes).</title>
        <authorList>
            <person name="White R.A.III."/>
            <person name="Suttle C.A."/>
        </authorList>
    </citation>
    <scope>NUCLEOTIDE SEQUENCE [LARGE SCALE GENOMIC DNA]</scope>
    <source>
        <strain evidence="4 5">HER1398</strain>
    </source>
</reference>
<dbReference type="Gene3D" id="2.60.120.1440">
    <property type="match status" value="1"/>
</dbReference>
<evidence type="ECO:0000259" key="2">
    <source>
        <dbReference type="Pfam" id="PF04773"/>
    </source>
</evidence>
<protein>
    <recommendedName>
        <fullName evidence="6">FecR protein domain-containing protein</fullName>
    </recommendedName>
</protein>
<keyword evidence="1" id="KW-1133">Transmembrane helix</keyword>
<dbReference type="EMBL" id="ATDL01000012">
    <property type="protein sequence ID" value="ERJ59887.1"/>
    <property type="molecule type" value="Genomic_DNA"/>
</dbReference>
<keyword evidence="1" id="KW-0812">Transmembrane</keyword>
<dbReference type="Gene3D" id="3.55.50.30">
    <property type="match status" value="1"/>
</dbReference>
<evidence type="ECO:0000313" key="5">
    <source>
        <dbReference type="Proteomes" id="UP000016584"/>
    </source>
</evidence>
<dbReference type="PATRIC" id="fig|1346330.5.peg.1524"/>
<keyword evidence="1" id="KW-0472">Membrane</keyword>
<proteinExistence type="predicted"/>
<dbReference type="Pfam" id="PF04773">
    <property type="entry name" value="FecR"/>
    <property type="match status" value="1"/>
</dbReference>
<evidence type="ECO:0000313" key="4">
    <source>
        <dbReference type="EMBL" id="ERJ59887.1"/>
    </source>
</evidence>
<evidence type="ECO:0000259" key="3">
    <source>
        <dbReference type="Pfam" id="PF16344"/>
    </source>
</evidence>
<comment type="caution">
    <text evidence="4">The sequence shown here is derived from an EMBL/GenBank/DDBJ whole genome shotgun (WGS) entry which is preliminary data.</text>
</comment>
<dbReference type="PANTHER" id="PTHR30273:SF2">
    <property type="entry name" value="PROTEIN FECR"/>
    <property type="match status" value="1"/>
</dbReference>